<organism evidence="1 2">
    <name type="scientific">Actinophytocola oryzae</name>
    <dbReference type="NCBI Taxonomy" id="502181"/>
    <lineage>
        <taxon>Bacteria</taxon>
        <taxon>Bacillati</taxon>
        <taxon>Actinomycetota</taxon>
        <taxon>Actinomycetes</taxon>
        <taxon>Pseudonocardiales</taxon>
        <taxon>Pseudonocardiaceae</taxon>
    </lineage>
</organism>
<dbReference type="Proteomes" id="UP000294927">
    <property type="component" value="Unassembled WGS sequence"/>
</dbReference>
<reference evidence="1 2" key="1">
    <citation type="submission" date="2019-03" db="EMBL/GenBank/DDBJ databases">
        <title>Genomic Encyclopedia of Archaeal and Bacterial Type Strains, Phase II (KMG-II): from individual species to whole genera.</title>
        <authorList>
            <person name="Goeker M."/>
        </authorList>
    </citation>
    <scope>NUCLEOTIDE SEQUENCE [LARGE SCALE GENOMIC DNA]</scope>
    <source>
        <strain evidence="1 2">DSM 45499</strain>
    </source>
</reference>
<gene>
    <name evidence="1" type="ORF">CLV71_11521</name>
</gene>
<proteinExistence type="predicted"/>
<dbReference type="RefSeq" id="WP_243866949.1">
    <property type="nucleotide sequence ID" value="NZ_SOCP01000015.1"/>
</dbReference>
<evidence type="ECO:0000313" key="2">
    <source>
        <dbReference type="Proteomes" id="UP000294927"/>
    </source>
</evidence>
<name>A0A4R7V2M8_9PSEU</name>
<protein>
    <submittedName>
        <fullName evidence="1">Uncharacterized protein</fullName>
    </submittedName>
</protein>
<dbReference type="EMBL" id="SOCP01000015">
    <property type="protein sequence ID" value="TDV43559.1"/>
    <property type="molecule type" value="Genomic_DNA"/>
</dbReference>
<keyword evidence="2" id="KW-1185">Reference proteome</keyword>
<accession>A0A4R7V2M8</accession>
<dbReference type="AlphaFoldDB" id="A0A4R7V2M8"/>
<comment type="caution">
    <text evidence="1">The sequence shown here is derived from an EMBL/GenBank/DDBJ whole genome shotgun (WGS) entry which is preliminary data.</text>
</comment>
<evidence type="ECO:0000313" key="1">
    <source>
        <dbReference type="EMBL" id="TDV43559.1"/>
    </source>
</evidence>
<sequence length="74" mass="7932">MWYSVNGGARVPISGGGSPVSIPQCKYTAYQISGEPAPGVVVGTATLFVDGVWFDNQNVAHFYTRTGTYDNPFN</sequence>